<evidence type="ECO:0000256" key="1">
    <source>
        <dbReference type="SAM" id="SignalP"/>
    </source>
</evidence>
<accession>A0A1G4WS70</accession>
<evidence type="ECO:0000313" key="2">
    <source>
        <dbReference type="EMBL" id="SCX27912.1"/>
    </source>
</evidence>
<reference evidence="3" key="1">
    <citation type="submission" date="2016-10" db="EMBL/GenBank/DDBJ databases">
        <authorList>
            <person name="Varghese N."/>
            <person name="Submissions S."/>
        </authorList>
    </citation>
    <scope>NUCLEOTIDE SEQUENCE [LARGE SCALE GENOMIC DNA]</scope>
    <source>
        <strain evidence="3">UNC267MFSha1.1M11</strain>
    </source>
</reference>
<organism evidence="2 3">
    <name type="scientific">Mycolicibacterium fluoranthenivorans</name>
    <dbReference type="NCBI Taxonomy" id="258505"/>
    <lineage>
        <taxon>Bacteria</taxon>
        <taxon>Bacillati</taxon>
        <taxon>Actinomycetota</taxon>
        <taxon>Actinomycetes</taxon>
        <taxon>Mycobacteriales</taxon>
        <taxon>Mycobacteriaceae</taxon>
        <taxon>Mycolicibacterium</taxon>
    </lineage>
</organism>
<gene>
    <name evidence="2" type="ORF">SAMN02799620_04461</name>
</gene>
<dbReference type="STRING" id="1502745.SAMN02799620_04461"/>
<proteinExistence type="predicted"/>
<dbReference type="EMBL" id="FMUB01000009">
    <property type="protein sequence ID" value="SCX27912.1"/>
    <property type="molecule type" value="Genomic_DNA"/>
</dbReference>
<keyword evidence="1" id="KW-0732">Signal</keyword>
<feature type="chain" id="PRO_5011539719" evidence="1">
    <location>
        <begin position="24"/>
        <end position="75"/>
    </location>
</feature>
<feature type="signal peptide" evidence="1">
    <location>
        <begin position="1"/>
        <end position="23"/>
    </location>
</feature>
<name>A0A1G4WS70_9MYCO</name>
<dbReference type="AlphaFoldDB" id="A0A1G4WS70"/>
<protein>
    <submittedName>
        <fullName evidence="2">Uncharacterized protein</fullName>
    </submittedName>
</protein>
<sequence>MRGVAAAMMLAGGTLLGAPIAHAGQVVDTPRIPTPVPAPQPSVQLLDCQGSTGDHGCGAGFFWRDGWHGFGCYPC</sequence>
<evidence type="ECO:0000313" key="3">
    <source>
        <dbReference type="Proteomes" id="UP000199707"/>
    </source>
</evidence>
<dbReference type="Proteomes" id="UP000199707">
    <property type="component" value="Unassembled WGS sequence"/>
</dbReference>